<feature type="domain" description="Ice-binding protein C-terminal" evidence="3">
    <location>
        <begin position="185"/>
        <end position="208"/>
    </location>
</feature>
<protein>
    <recommendedName>
        <fullName evidence="3">Ice-binding protein C-terminal domain-containing protein</fullName>
    </recommendedName>
</protein>
<dbReference type="InterPro" id="IPR013424">
    <property type="entry name" value="Ice-binding_C"/>
</dbReference>
<evidence type="ECO:0000313" key="4">
    <source>
        <dbReference type="EMBL" id="GAK61701.1"/>
    </source>
</evidence>
<evidence type="ECO:0000256" key="1">
    <source>
        <dbReference type="SAM" id="Phobius"/>
    </source>
</evidence>
<dbReference type="AlphaFoldDB" id="A0A081CAU6"/>
<gene>
    <name evidence="4" type="ORF">U27_02530</name>
</gene>
<keyword evidence="1" id="KW-1133">Transmembrane helix</keyword>
<dbReference type="EMBL" id="DF820482">
    <property type="protein sequence ID" value="GAK61701.1"/>
    <property type="molecule type" value="Genomic_DNA"/>
</dbReference>
<evidence type="ECO:0000313" key="5">
    <source>
        <dbReference type="Proteomes" id="UP000030661"/>
    </source>
</evidence>
<keyword evidence="5" id="KW-1185">Reference proteome</keyword>
<feature type="transmembrane region" description="Helical" evidence="1">
    <location>
        <begin position="189"/>
        <end position="206"/>
    </location>
</feature>
<keyword evidence="1" id="KW-0812">Transmembrane</keyword>
<reference evidence="4" key="1">
    <citation type="journal article" date="2015" name="PeerJ">
        <title>First genomic representation of candidate bacterial phylum KSB3 points to enhanced environmental sensing as a trigger of wastewater bulking.</title>
        <authorList>
            <person name="Sekiguchi Y."/>
            <person name="Ohashi A."/>
            <person name="Parks D.H."/>
            <person name="Yamauchi T."/>
            <person name="Tyson G.W."/>
            <person name="Hugenholtz P."/>
        </authorList>
    </citation>
    <scope>NUCLEOTIDE SEQUENCE [LARGE SCALE GENOMIC DNA]</scope>
</reference>
<dbReference type="HOGENOM" id="CLU_1297771_0_0_0"/>
<dbReference type="NCBIfam" id="TIGR02595">
    <property type="entry name" value="PEP_CTERM"/>
    <property type="match status" value="1"/>
</dbReference>
<dbReference type="Proteomes" id="UP000030661">
    <property type="component" value="Unassembled WGS sequence"/>
</dbReference>
<accession>A0A081CAU6</accession>
<proteinExistence type="predicted"/>
<sequence length="212" mass="23901">MKKFLTITVLLSCVLIAGNVFAYGVVNAPYWTLTDFTTGETGSTYNILFGESPSFESDFGIFSQKDPTNMLRIFAANEEPSLEPLSAKSVYFKNNSGTWQVSLDNKTWQGFDVNFGFYFKVYDGNDYKYTFFTDSSLNTTDVGIQHIRSEWDGIENARFYLESMLSANSNWDWNDMKVEVHDIAPIPEPGTVLLLGVGLLGLLGLSRKRIQK</sequence>
<evidence type="ECO:0000259" key="3">
    <source>
        <dbReference type="Pfam" id="PF07589"/>
    </source>
</evidence>
<keyword evidence="2" id="KW-0732">Signal</keyword>
<dbReference type="STRING" id="1499967.U27_02530"/>
<keyword evidence="1" id="KW-0472">Membrane</keyword>
<organism evidence="4">
    <name type="scientific">Vecturithrix granuli</name>
    <dbReference type="NCBI Taxonomy" id="1499967"/>
    <lineage>
        <taxon>Bacteria</taxon>
        <taxon>Candidatus Moduliflexota</taxon>
        <taxon>Candidatus Vecturitrichia</taxon>
        <taxon>Candidatus Vecturitrichales</taxon>
        <taxon>Candidatus Vecturitrichaceae</taxon>
        <taxon>Candidatus Vecturithrix</taxon>
    </lineage>
</organism>
<evidence type="ECO:0000256" key="2">
    <source>
        <dbReference type="SAM" id="SignalP"/>
    </source>
</evidence>
<dbReference type="Pfam" id="PF07589">
    <property type="entry name" value="PEP-CTERM"/>
    <property type="match status" value="1"/>
</dbReference>
<feature type="chain" id="PRO_5001755585" description="Ice-binding protein C-terminal domain-containing protein" evidence="2">
    <location>
        <begin position="23"/>
        <end position="212"/>
    </location>
</feature>
<feature type="signal peptide" evidence="2">
    <location>
        <begin position="1"/>
        <end position="22"/>
    </location>
</feature>
<name>A0A081CAU6_VECG1</name>